<feature type="transmembrane region" description="Helical" evidence="6">
    <location>
        <begin position="399"/>
        <end position="420"/>
    </location>
</feature>
<dbReference type="Gene3D" id="1.20.1740.10">
    <property type="entry name" value="Amino acid/polyamine transporter I"/>
    <property type="match status" value="1"/>
</dbReference>
<dbReference type="VEuPathDB" id="FungiDB:YALI0_F01078g"/>
<organism evidence="7 8">
    <name type="scientific">Yarrowia lipolytica</name>
    <name type="common">Candida lipolytica</name>
    <dbReference type="NCBI Taxonomy" id="4952"/>
    <lineage>
        <taxon>Eukaryota</taxon>
        <taxon>Fungi</taxon>
        <taxon>Dikarya</taxon>
        <taxon>Ascomycota</taxon>
        <taxon>Saccharomycotina</taxon>
        <taxon>Dipodascomycetes</taxon>
        <taxon>Dipodascales</taxon>
        <taxon>Dipodascales incertae sedis</taxon>
        <taxon>Yarrowia</taxon>
    </lineage>
</organism>
<dbReference type="eggNOG" id="KOG1289">
    <property type="taxonomic scope" value="Eukaryota"/>
</dbReference>
<dbReference type="InterPro" id="IPR004840">
    <property type="entry name" value="Amino_acid_permease_CS"/>
</dbReference>
<feature type="transmembrane region" description="Helical" evidence="6">
    <location>
        <begin position="187"/>
        <end position="207"/>
    </location>
</feature>
<dbReference type="KEGG" id="yli:2908210"/>
<keyword evidence="3 6" id="KW-0812">Transmembrane</keyword>
<evidence type="ECO:0008006" key="9">
    <source>
        <dbReference type="Google" id="ProtNLM"/>
    </source>
</evidence>
<dbReference type="GO" id="GO:0006865">
    <property type="term" value="P:amino acid transport"/>
    <property type="evidence" value="ECO:0007669"/>
    <property type="project" value="InterPro"/>
</dbReference>
<dbReference type="VEuPathDB" id="FungiDB:YALI1_F01755g"/>
<accession>A0A1D8NLF9</accession>
<keyword evidence="2" id="KW-0813">Transport</keyword>
<evidence type="ECO:0000313" key="7">
    <source>
        <dbReference type="EMBL" id="AOW06470.1"/>
    </source>
</evidence>
<evidence type="ECO:0000256" key="1">
    <source>
        <dbReference type="ARBA" id="ARBA00004141"/>
    </source>
</evidence>
<dbReference type="EMBL" id="CP017558">
    <property type="protein sequence ID" value="AOW06470.1"/>
    <property type="molecule type" value="Genomic_DNA"/>
</dbReference>
<keyword evidence="4 6" id="KW-1133">Transmembrane helix</keyword>
<gene>
    <name evidence="7" type="ORF">YALI1_F01755g</name>
</gene>
<feature type="transmembrane region" description="Helical" evidence="6">
    <location>
        <begin position="35"/>
        <end position="55"/>
    </location>
</feature>
<feature type="transmembrane region" description="Helical" evidence="6">
    <location>
        <begin position="374"/>
        <end position="393"/>
    </location>
</feature>
<sequence>MSELEKQVPDSYYNDSEILATIGYKPELKRNFSTVQVFGIAFSLMGLIPSIASTISFSLQAGPYGMVWGWFTCSVCIMTVGLALAELGSSLPTSGGLYWWSYYFAPGKAKRPLSFLAGYSSFLGLTGGLMSIDYGFAQMLVSMIIVATDGQWNPSAYVLYGIFAACVVSHACVGSMGTRHMARLQTVCIYGNVAIALVLIIALPIGARNHLNSASYMFGQIENTTDGWPTAWVFFLGWLAPSWTIGGFDSCVHMSEEASNATKAVPFGIIASISVGWILGFVVVIVLVAVMPHDVKPLLETVYQQPFAQLVYDTLGKKWTIGVMTAIFILQWTMGLSSVTSASRQAWAFSRDGALQFSDFFKVVNQKYSNPIRCVWGSALLALCIGCLCMINAAAAQALFSLAAGGTSLGWLIPISLKLLYGKNRFVPGPFYLGRFPSKLIGGFASVFLMFSLVLIQFPQTTAHPTKDTMNYTCVIVAVYLDTNPMDIHQTVAMWRLGFKEKSVRAKNYASRHMREIRDTSEEHDAALGEAMSHLEAQELRSLVNELWLSSPIVDD</sequence>
<feature type="transmembrane region" description="Helical" evidence="6">
    <location>
        <begin position="116"/>
        <end position="137"/>
    </location>
</feature>
<evidence type="ECO:0000256" key="6">
    <source>
        <dbReference type="SAM" id="Phobius"/>
    </source>
</evidence>
<feature type="transmembrane region" description="Helical" evidence="6">
    <location>
        <begin position="157"/>
        <end position="175"/>
    </location>
</feature>
<proteinExistence type="predicted"/>
<dbReference type="PANTHER" id="PTHR45649:SF6">
    <property type="entry name" value="GABA-SPECIFIC PERMEASE"/>
    <property type="match status" value="1"/>
</dbReference>
<dbReference type="PIRSF" id="PIRSF006060">
    <property type="entry name" value="AA_transporter"/>
    <property type="match status" value="1"/>
</dbReference>
<dbReference type="PROSITE" id="PS00218">
    <property type="entry name" value="AMINO_ACID_PERMEASE_1"/>
    <property type="match status" value="1"/>
</dbReference>
<dbReference type="Proteomes" id="UP000182444">
    <property type="component" value="Chromosome 1F"/>
</dbReference>
<feature type="transmembrane region" description="Helical" evidence="6">
    <location>
        <begin position="227"/>
        <end position="246"/>
    </location>
</feature>
<keyword evidence="5 6" id="KW-0472">Membrane</keyword>
<evidence type="ECO:0000256" key="5">
    <source>
        <dbReference type="ARBA" id="ARBA00023136"/>
    </source>
</evidence>
<comment type="subcellular location">
    <subcellularLocation>
        <location evidence="1">Membrane</location>
        <topology evidence="1">Multi-pass membrane protein</topology>
    </subcellularLocation>
</comment>
<protein>
    <recommendedName>
        <fullName evidence="9">GABA-specific permease</fullName>
    </recommendedName>
</protein>
<name>A0A1D8NLF9_YARLL</name>
<feature type="transmembrane region" description="Helical" evidence="6">
    <location>
        <begin position="267"/>
        <end position="291"/>
    </location>
</feature>
<dbReference type="GeneID" id="2908210"/>
<dbReference type="AlphaFoldDB" id="A0A1D8NLF9"/>
<dbReference type="GO" id="GO:0022857">
    <property type="term" value="F:transmembrane transporter activity"/>
    <property type="evidence" value="ECO:0007669"/>
    <property type="project" value="InterPro"/>
</dbReference>
<evidence type="ECO:0000256" key="3">
    <source>
        <dbReference type="ARBA" id="ARBA00022692"/>
    </source>
</evidence>
<dbReference type="RefSeq" id="XP_504848.2">
    <property type="nucleotide sequence ID" value="XM_504848.3"/>
</dbReference>
<dbReference type="Pfam" id="PF13520">
    <property type="entry name" value="AA_permease_2"/>
    <property type="match status" value="1"/>
</dbReference>
<evidence type="ECO:0000256" key="4">
    <source>
        <dbReference type="ARBA" id="ARBA00022989"/>
    </source>
</evidence>
<evidence type="ECO:0000256" key="2">
    <source>
        <dbReference type="ARBA" id="ARBA00022448"/>
    </source>
</evidence>
<reference evidence="7 8" key="1">
    <citation type="journal article" date="2016" name="PLoS ONE">
        <title>Sequence Assembly of Yarrowia lipolytica Strain W29/CLIB89 Shows Transposable Element Diversity.</title>
        <authorList>
            <person name="Magnan C."/>
            <person name="Yu J."/>
            <person name="Chang I."/>
            <person name="Jahn E."/>
            <person name="Kanomata Y."/>
            <person name="Wu J."/>
            <person name="Zeller M."/>
            <person name="Oakes M."/>
            <person name="Baldi P."/>
            <person name="Sandmeyer S."/>
        </authorList>
    </citation>
    <scope>NUCLEOTIDE SEQUENCE [LARGE SCALE GENOMIC DNA]</scope>
    <source>
        <strain evidence="8">CLIB89(W29)</strain>
    </source>
</reference>
<dbReference type="PANTHER" id="PTHR45649">
    <property type="entry name" value="AMINO-ACID PERMEASE BAT1"/>
    <property type="match status" value="1"/>
</dbReference>
<dbReference type="GO" id="GO:0016020">
    <property type="term" value="C:membrane"/>
    <property type="evidence" value="ECO:0007669"/>
    <property type="project" value="UniProtKB-SubCell"/>
</dbReference>
<feature type="transmembrane region" description="Helical" evidence="6">
    <location>
        <begin position="440"/>
        <end position="458"/>
    </location>
</feature>
<feature type="transmembrane region" description="Helical" evidence="6">
    <location>
        <begin position="67"/>
        <end position="85"/>
    </location>
</feature>
<feature type="transmembrane region" description="Helical" evidence="6">
    <location>
        <begin position="319"/>
        <end position="339"/>
    </location>
</feature>
<dbReference type="InterPro" id="IPR002293">
    <property type="entry name" value="AA/rel_permease1"/>
</dbReference>
<evidence type="ECO:0000313" key="8">
    <source>
        <dbReference type="Proteomes" id="UP000182444"/>
    </source>
</evidence>